<protein>
    <submittedName>
        <fullName evidence="1">Uncharacterized protein</fullName>
    </submittedName>
</protein>
<gene>
    <name evidence="1" type="ORF">LCGC14_1676620</name>
</gene>
<proteinExistence type="predicted"/>
<accession>A0A0F9HQF2</accession>
<organism evidence="1">
    <name type="scientific">marine sediment metagenome</name>
    <dbReference type="NCBI Taxonomy" id="412755"/>
    <lineage>
        <taxon>unclassified sequences</taxon>
        <taxon>metagenomes</taxon>
        <taxon>ecological metagenomes</taxon>
    </lineage>
</organism>
<comment type="caution">
    <text evidence="1">The sequence shown here is derived from an EMBL/GenBank/DDBJ whole genome shotgun (WGS) entry which is preliminary data.</text>
</comment>
<reference evidence="1" key="1">
    <citation type="journal article" date="2015" name="Nature">
        <title>Complex archaea that bridge the gap between prokaryotes and eukaryotes.</title>
        <authorList>
            <person name="Spang A."/>
            <person name="Saw J.H."/>
            <person name="Jorgensen S.L."/>
            <person name="Zaremba-Niedzwiedzka K."/>
            <person name="Martijn J."/>
            <person name="Lind A.E."/>
            <person name="van Eijk R."/>
            <person name="Schleper C."/>
            <person name="Guy L."/>
            <person name="Ettema T.J."/>
        </authorList>
    </citation>
    <scope>NUCLEOTIDE SEQUENCE</scope>
</reference>
<evidence type="ECO:0000313" key="1">
    <source>
        <dbReference type="EMBL" id="KKM17357.1"/>
    </source>
</evidence>
<name>A0A0F9HQF2_9ZZZZ</name>
<dbReference type="AlphaFoldDB" id="A0A0F9HQF2"/>
<sequence>MAEKNVSLPALPTGQVYVAILDKPLEAFCKYGGEVNKNYALPITALNAENRWKFELAAWIRFMGTITVPAEGYPKGETRLQHCDARAESIIANTYGYGSGGGGKSADLLTRFLREAVLGVVLVNMPEYKGKKTEAVKAVADDHEAMFLACCEIRHKAIAGSDPADKMFADFWPGQVANAEKRVEEKRAADRSAVNAFDADNYTPAS</sequence>
<dbReference type="EMBL" id="LAZR01014471">
    <property type="protein sequence ID" value="KKM17357.1"/>
    <property type="molecule type" value="Genomic_DNA"/>
</dbReference>